<dbReference type="Gene3D" id="2.60.40.1190">
    <property type="match status" value="1"/>
</dbReference>
<feature type="domain" description="GH29D-like beta-sandwich" evidence="12">
    <location>
        <begin position="372"/>
        <end position="438"/>
    </location>
</feature>
<dbReference type="GO" id="GO:0004565">
    <property type="term" value="F:beta-galactosidase activity"/>
    <property type="evidence" value="ECO:0007669"/>
    <property type="project" value="UniProtKB-EC"/>
</dbReference>
<organism evidence="13 14">
    <name type="scientific">Paenibacillus albus</name>
    <dbReference type="NCBI Taxonomy" id="2495582"/>
    <lineage>
        <taxon>Bacteria</taxon>
        <taxon>Bacillati</taxon>
        <taxon>Bacillota</taxon>
        <taxon>Bacilli</taxon>
        <taxon>Bacillales</taxon>
        <taxon>Paenibacillaceae</taxon>
        <taxon>Paenibacillus</taxon>
    </lineage>
</organism>
<dbReference type="InterPro" id="IPR013529">
    <property type="entry name" value="Glyco_hydro_42_N"/>
</dbReference>
<dbReference type="RefSeq" id="WP_126017033.1">
    <property type="nucleotide sequence ID" value="NZ_CP034437.1"/>
</dbReference>
<evidence type="ECO:0000256" key="5">
    <source>
        <dbReference type="ARBA" id="ARBA00022801"/>
    </source>
</evidence>
<dbReference type="EMBL" id="CP034437">
    <property type="protein sequence ID" value="AZN41326.1"/>
    <property type="molecule type" value="Genomic_DNA"/>
</dbReference>
<evidence type="ECO:0000313" key="14">
    <source>
        <dbReference type="Proteomes" id="UP000272528"/>
    </source>
</evidence>
<dbReference type="SUPFAM" id="SSF52317">
    <property type="entry name" value="Class I glutamine amidotransferase-like"/>
    <property type="match status" value="1"/>
</dbReference>
<dbReference type="SUPFAM" id="SSF49344">
    <property type="entry name" value="CBD9-like"/>
    <property type="match status" value="1"/>
</dbReference>
<comment type="similarity">
    <text evidence="2">Belongs to the glycosyl hydrolase 42 family.</text>
</comment>
<feature type="domain" description="Beta-galactosidase trimerisation" evidence="11">
    <location>
        <begin position="1279"/>
        <end position="1358"/>
    </location>
</feature>
<accession>A0A3S9A6M2</accession>
<evidence type="ECO:0000256" key="4">
    <source>
        <dbReference type="ARBA" id="ARBA00022723"/>
    </source>
</evidence>
<dbReference type="PANTHER" id="PTHR36447:SF2">
    <property type="entry name" value="BETA-GALACTOSIDASE YESZ"/>
    <property type="match status" value="1"/>
</dbReference>
<evidence type="ECO:0000256" key="7">
    <source>
        <dbReference type="ARBA" id="ARBA00023295"/>
    </source>
</evidence>
<sequence length="1479" mass="159113">MFKRSCAFLLSVCLAFGTLFVGAATAEPGPPSTQEIVLNGFENVGEWVANNSDIAVAADTVNKSEGTQAENVTFSVPDPAGGNAWREVVWDKSASAIDLSAATELKFDIRPVGTQTASDHEPLRFKLVDAVGGVVFEDALPLQTADQWNTFTLDLSSIPAANRSAITYIVFYVWNGDGAIAGRTSLQYELDNLRITQPSDSFVESVVNGFENMSEWEGTSAAADTTNKTEGAQSADVTYAVPSPAGGNAWVEYRRNATANPLDFSSAQQLKFDIRPVGTQTAGGNEPIIFKLVDAVGGVIFEDALPVQTANQWNTFTLDLSSTPAADRSAITYMVFYIWNGDASIGGRSSLRYEFDNIRITTNQVQPVTAVPSSSTVLPGTEVSLSTSTAGAVIYYTLDGSDPRTSGTRTAYNDPIIIQDATSLKTYAEVDGKPKSSVTVYQYTIGTGVQGEDLYTLSSGVADVGNGSLAGIGKTTAIGADGFVSDWNGQARIVLPSNPGKQVQMSGWQGNDDTSAEARVAYDDANLYLHVKVKDDKQSDFSGDAIWMGDSVQVAFSKDGAAYGPEYGFSYGQGTPSKFSWNSGSAKLGIDSVKFKSVRDAGTKETTYDIVIPWLAALPALPVDKVPFTLLINDNDGAGRKGYIEWTPGIGNGKDASSLGTLFLLKASDTWGTAIDGPQAALQNTPYDYSLILPNFGDTDADFALSVPAANLTIDHLIVPAGKVLKKAVQVTFPSAGNQEVKAVVTDNSSGISKSASIQATVTRDAAGLTAALDALQAKLPVLESLLAKNKAKRIPTDYETVNYTVIKNFIAYGRDDIANGYLTRADYVVNELNRLYDEASANLSDYLSGKKKAMAVPEYVTARSAIDGFSFIGPTKTSVSKDIDKRPIFFTGYGHFNQAKADVPQFNDYGANIIQIELGPDGTVLPPAAGSSKDYSISKSVIQSSIIPTLESAAKNNVAVSLLLSPHYFPGWAMDKWPDLKNANPGFLNYNINAPRAKEIVEAFLKTIVPMVKDYPSLHSIILSNEPQYDTRTDTYAVAPWHGFLKDKYRAISKLNDNYGSHYASFNDVAMPSAQEATPLYMDWTNFNNAYFSSWHEWMAGIIKKLAPKVPVSAKIMANLNGASTYGVDPEDFSKFTDLNGDDNWNYLGSGTGGFLRENRYYDLQGSLHKAPVFNSETHIILDRDTMYSPAQAQHAEASLWQSAIHGKSASAIWVWERSYDTSSAFYGSVLERPDVVQTIGTTSLNLNRLSYEVTAFQNIKPDAAILYSLPSMVYNGSYAETLDRAYEALAFNGQKAGFVSEAGVQKGDLRGYKLLIVPNATNVEADTLKAIKAFVAGGGKVIVVGESSLSADENAKPLNASIRSYILSHATTVSVDALTQTVGSQLASLGLMKVVLKDADTGLPASGVEWQSVEYKGKLLIDIANYDPSSASKNLVIEVNGRPIGVTDELIDGGKVDGRHFNALLEKPYLLSVDMKR</sequence>
<dbReference type="GO" id="GO:0009341">
    <property type="term" value="C:beta-galactosidase complex"/>
    <property type="evidence" value="ECO:0007669"/>
    <property type="project" value="InterPro"/>
</dbReference>
<dbReference type="InterPro" id="IPR010502">
    <property type="entry name" value="Carb-bd_dom_fam9"/>
</dbReference>
<dbReference type="InterPro" id="IPR017853">
    <property type="entry name" value="GH"/>
</dbReference>
<dbReference type="KEGG" id="palb:EJC50_17850"/>
<proteinExistence type="inferred from homology"/>
<keyword evidence="4" id="KW-0479">Metal-binding</keyword>
<evidence type="ECO:0000259" key="9">
    <source>
        <dbReference type="Pfam" id="PF02449"/>
    </source>
</evidence>
<dbReference type="Pfam" id="PF02449">
    <property type="entry name" value="Glyco_hydro_42"/>
    <property type="match status" value="1"/>
</dbReference>
<feature type="domain" description="Glycoside hydrolase family 42 N-terminal" evidence="9">
    <location>
        <begin position="951"/>
        <end position="1235"/>
    </location>
</feature>
<dbReference type="SUPFAM" id="SSF51445">
    <property type="entry name" value="(Trans)glycosidases"/>
    <property type="match status" value="1"/>
</dbReference>
<keyword evidence="6" id="KW-0862">Zinc</keyword>
<evidence type="ECO:0000313" key="13">
    <source>
        <dbReference type="EMBL" id="AZN41326.1"/>
    </source>
</evidence>
<keyword evidence="14" id="KW-1185">Reference proteome</keyword>
<reference evidence="14" key="1">
    <citation type="submission" date="2018-12" db="EMBL/GenBank/DDBJ databases">
        <title>Genome sequence of Peanibacillus sp.</title>
        <authorList>
            <person name="Subramani G."/>
            <person name="Srinivasan S."/>
            <person name="Kim M.K."/>
        </authorList>
    </citation>
    <scope>NUCLEOTIDE SEQUENCE [LARGE SCALE GENOMIC DNA]</scope>
    <source>
        <strain evidence="14">18JY67-1</strain>
    </source>
</reference>
<evidence type="ECO:0000259" key="11">
    <source>
        <dbReference type="Pfam" id="PF08532"/>
    </source>
</evidence>
<evidence type="ECO:0000259" key="10">
    <source>
        <dbReference type="Pfam" id="PF06452"/>
    </source>
</evidence>
<dbReference type="OrthoDB" id="222556at2"/>
<keyword evidence="7" id="KW-0326">Glycosidase</keyword>
<dbReference type="Pfam" id="PF06452">
    <property type="entry name" value="CBM9_1"/>
    <property type="match status" value="1"/>
</dbReference>
<feature type="signal peptide" evidence="8">
    <location>
        <begin position="1"/>
        <end position="26"/>
    </location>
</feature>
<feature type="chain" id="PRO_5039191261" description="beta-galactosidase" evidence="8">
    <location>
        <begin position="27"/>
        <end position="1479"/>
    </location>
</feature>
<evidence type="ECO:0000256" key="1">
    <source>
        <dbReference type="ARBA" id="ARBA00001412"/>
    </source>
</evidence>
<evidence type="ECO:0000259" key="12">
    <source>
        <dbReference type="Pfam" id="PF13290"/>
    </source>
</evidence>
<dbReference type="GO" id="GO:0046872">
    <property type="term" value="F:metal ion binding"/>
    <property type="evidence" value="ECO:0007669"/>
    <property type="project" value="UniProtKB-KW"/>
</dbReference>
<dbReference type="GO" id="GO:0030246">
    <property type="term" value="F:carbohydrate binding"/>
    <property type="evidence" value="ECO:0007669"/>
    <property type="project" value="InterPro"/>
</dbReference>
<dbReference type="Proteomes" id="UP000272528">
    <property type="component" value="Chromosome"/>
</dbReference>
<evidence type="ECO:0000256" key="6">
    <source>
        <dbReference type="ARBA" id="ARBA00022833"/>
    </source>
</evidence>
<dbReference type="Pfam" id="PF13290">
    <property type="entry name" value="CHB_HEX_C_1"/>
    <property type="match status" value="1"/>
</dbReference>
<dbReference type="GO" id="GO:0016052">
    <property type="term" value="P:carbohydrate catabolic process"/>
    <property type="evidence" value="ECO:0007669"/>
    <property type="project" value="InterPro"/>
</dbReference>
<evidence type="ECO:0000256" key="8">
    <source>
        <dbReference type="SAM" id="SignalP"/>
    </source>
</evidence>
<keyword evidence="5" id="KW-0378">Hydrolase</keyword>
<dbReference type="CDD" id="cd03143">
    <property type="entry name" value="A4_beta-galactosidase_middle_domain"/>
    <property type="match status" value="1"/>
</dbReference>
<dbReference type="InterPro" id="IPR059177">
    <property type="entry name" value="GH29D-like_dom"/>
</dbReference>
<protein>
    <recommendedName>
        <fullName evidence="3">beta-galactosidase</fullName>
        <ecNumber evidence="3">3.2.1.23</ecNumber>
    </recommendedName>
</protein>
<keyword evidence="8" id="KW-0732">Signal</keyword>
<dbReference type="Pfam" id="PF08532">
    <property type="entry name" value="Glyco_hydro_42M"/>
    <property type="match status" value="1"/>
</dbReference>
<gene>
    <name evidence="13" type="ORF">EJC50_17850</name>
</gene>
<evidence type="ECO:0000256" key="2">
    <source>
        <dbReference type="ARBA" id="ARBA00005940"/>
    </source>
</evidence>
<dbReference type="EC" id="3.2.1.23" evidence="3"/>
<dbReference type="Gene3D" id="3.40.50.880">
    <property type="match status" value="1"/>
</dbReference>
<comment type="catalytic activity">
    <reaction evidence="1">
        <text>Hydrolysis of terminal non-reducing beta-D-galactose residues in beta-D-galactosides.</text>
        <dbReference type="EC" id="3.2.1.23"/>
    </reaction>
</comment>
<feature type="domain" description="Carbohydrate-binding" evidence="10">
    <location>
        <begin position="504"/>
        <end position="665"/>
    </location>
</feature>
<dbReference type="InterPro" id="IPR013738">
    <property type="entry name" value="Beta_galactosidase_Trimer"/>
</dbReference>
<dbReference type="InterPro" id="IPR029062">
    <property type="entry name" value="Class_I_gatase-like"/>
</dbReference>
<name>A0A3S9A6M2_9BACL</name>
<dbReference type="PANTHER" id="PTHR36447">
    <property type="entry name" value="BETA-GALACTOSIDASE GANA"/>
    <property type="match status" value="1"/>
</dbReference>
<dbReference type="Gene3D" id="2.60.120.260">
    <property type="entry name" value="Galactose-binding domain-like"/>
    <property type="match status" value="2"/>
</dbReference>
<dbReference type="InterPro" id="IPR003476">
    <property type="entry name" value="Glyco_hydro_42"/>
</dbReference>
<dbReference type="Gene3D" id="3.20.20.80">
    <property type="entry name" value="Glycosidases"/>
    <property type="match status" value="1"/>
</dbReference>
<evidence type="ECO:0000256" key="3">
    <source>
        <dbReference type="ARBA" id="ARBA00012756"/>
    </source>
</evidence>
<dbReference type="CDD" id="cd09621">
    <property type="entry name" value="CBM9_like_5"/>
    <property type="match status" value="1"/>
</dbReference>